<reference evidence="1" key="1">
    <citation type="submission" date="2014-11" db="EMBL/GenBank/DDBJ databases">
        <authorList>
            <person name="Amaro Gonzalez C."/>
        </authorList>
    </citation>
    <scope>NUCLEOTIDE SEQUENCE</scope>
</reference>
<dbReference type="EMBL" id="GBXM01106069">
    <property type="protein sequence ID" value="JAH02508.1"/>
    <property type="molecule type" value="Transcribed_RNA"/>
</dbReference>
<sequence length="43" mass="4516">MTAHDIVKSASASVSGLLLQTPFLLDRGHFQFTNSPVASSAVN</sequence>
<proteinExistence type="predicted"/>
<accession>A0A0E9PF80</accession>
<name>A0A0E9PF80_ANGAN</name>
<protein>
    <submittedName>
        <fullName evidence="1">Uncharacterized protein</fullName>
    </submittedName>
</protein>
<dbReference type="AlphaFoldDB" id="A0A0E9PF80"/>
<evidence type="ECO:0000313" key="1">
    <source>
        <dbReference type="EMBL" id="JAH02508.1"/>
    </source>
</evidence>
<organism evidence="1">
    <name type="scientific">Anguilla anguilla</name>
    <name type="common">European freshwater eel</name>
    <name type="synonym">Muraena anguilla</name>
    <dbReference type="NCBI Taxonomy" id="7936"/>
    <lineage>
        <taxon>Eukaryota</taxon>
        <taxon>Metazoa</taxon>
        <taxon>Chordata</taxon>
        <taxon>Craniata</taxon>
        <taxon>Vertebrata</taxon>
        <taxon>Euteleostomi</taxon>
        <taxon>Actinopterygii</taxon>
        <taxon>Neopterygii</taxon>
        <taxon>Teleostei</taxon>
        <taxon>Anguilliformes</taxon>
        <taxon>Anguillidae</taxon>
        <taxon>Anguilla</taxon>
    </lineage>
</organism>
<reference evidence="1" key="2">
    <citation type="journal article" date="2015" name="Fish Shellfish Immunol.">
        <title>Early steps in the European eel (Anguilla anguilla)-Vibrio vulnificus interaction in the gills: Role of the RtxA13 toxin.</title>
        <authorList>
            <person name="Callol A."/>
            <person name="Pajuelo D."/>
            <person name="Ebbesson L."/>
            <person name="Teles M."/>
            <person name="MacKenzie S."/>
            <person name="Amaro C."/>
        </authorList>
    </citation>
    <scope>NUCLEOTIDE SEQUENCE</scope>
</reference>